<keyword evidence="7" id="KW-1185">Reference proteome</keyword>
<proteinExistence type="predicted"/>
<evidence type="ECO:0000256" key="1">
    <source>
        <dbReference type="ARBA" id="ARBA00004370"/>
    </source>
</evidence>
<keyword evidence="3" id="KW-1133">Transmembrane helix</keyword>
<dbReference type="GO" id="GO:0016020">
    <property type="term" value="C:membrane"/>
    <property type="evidence" value="ECO:0007669"/>
    <property type="project" value="UniProtKB-SubCell"/>
</dbReference>
<comment type="caution">
    <text evidence="6">The sequence shown here is derived from an EMBL/GenBank/DDBJ whole genome shotgun (WGS) entry which is preliminary data.</text>
</comment>
<evidence type="ECO:0008006" key="8">
    <source>
        <dbReference type="Google" id="ProtNLM"/>
    </source>
</evidence>
<keyword evidence="4" id="KW-0472">Membrane</keyword>
<keyword evidence="2" id="KW-0812">Transmembrane</keyword>
<evidence type="ECO:0000256" key="4">
    <source>
        <dbReference type="ARBA" id="ARBA00023136"/>
    </source>
</evidence>
<evidence type="ECO:0000313" key="6">
    <source>
        <dbReference type="EMBL" id="KAK0745782.1"/>
    </source>
</evidence>
<sequence>MLLPLCLFWGNRVKTTRKTDRHLNNEQTAQLNLASGKAKSPTFSLPHRHRFLSLDPKQPIGIPRNWSTCPSRHLTAAPKPSATMCFGSKERRLVDDDEAPRPANGQFPHQPTYANPSPKSSVPAFHQNQNQNHQAPQQQQYQPQQQPYQPQPVSPLSPIAGPTSYQQQPSISYPQQYVPAPTMAPPAELPAVKQSNPPVELSSDYAPPPGPPPQQATGSRSSDYAPPPGPPPQHATASDYAPPPGPPPSSKPNPYDDDYAPPSGPPPNPYDNNYAPPPGPPPTSKQQHDWESAVPDTSLFPPPPPLFNGYYRSPTSNATEAEAEAGEAWCHQFPLSPPLDIDTSRTPEVQLMAPTVNFKGTLTRVAPGVWDGATTKDCLDSTVIGYPPLYVVKRDSPLAASGEKKKKTTVYYEVKVKQPAKGGGKDVCLALGFTALPYPGFRMPGWHRGSVAVHGDDGHKYVNDRWGGKGFTEAFKVGETVGVGMTFWVGGAGGVETEVFLTRGGREVGRWDLHEESDAVEDGPVTGLEGYHDLSCAVGAYQATAFEVVFDPARWLFKPEQ</sequence>
<evidence type="ECO:0000256" key="2">
    <source>
        <dbReference type="ARBA" id="ARBA00022692"/>
    </source>
</evidence>
<feature type="region of interest" description="Disordered" evidence="5">
    <location>
        <begin position="96"/>
        <end position="325"/>
    </location>
</feature>
<dbReference type="EMBL" id="JAUKUD010000004">
    <property type="protein sequence ID" value="KAK0745782.1"/>
    <property type="molecule type" value="Genomic_DNA"/>
</dbReference>
<dbReference type="AlphaFoldDB" id="A0AA40EUI0"/>
<gene>
    <name evidence="6" type="ORF">B0T18DRAFT_410143</name>
</gene>
<dbReference type="Gene3D" id="2.60.120.920">
    <property type="match status" value="1"/>
</dbReference>
<organism evidence="6 7">
    <name type="scientific">Schizothecium vesticola</name>
    <dbReference type="NCBI Taxonomy" id="314040"/>
    <lineage>
        <taxon>Eukaryota</taxon>
        <taxon>Fungi</taxon>
        <taxon>Dikarya</taxon>
        <taxon>Ascomycota</taxon>
        <taxon>Pezizomycotina</taxon>
        <taxon>Sordariomycetes</taxon>
        <taxon>Sordariomycetidae</taxon>
        <taxon>Sordariales</taxon>
        <taxon>Schizotheciaceae</taxon>
        <taxon>Schizothecium</taxon>
    </lineage>
</organism>
<feature type="compositionally biased region" description="Polar residues" evidence="5">
    <location>
        <begin position="107"/>
        <end position="120"/>
    </location>
</feature>
<dbReference type="Proteomes" id="UP001172155">
    <property type="component" value="Unassembled WGS sequence"/>
</dbReference>
<accession>A0AA40EUI0</accession>
<evidence type="ECO:0000313" key="7">
    <source>
        <dbReference type="Proteomes" id="UP001172155"/>
    </source>
</evidence>
<reference evidence="6" key="1">
    <citation type="submission" date="2023-06" db="EMBL/GenBank/DDBJ databases">
        <title>Genome-scale phylogeny and comparative genomics of the fungal order Sordariales.</title>
        <authorList>
            <consortium name="Lawrence Berkeley National Laboratory"/>
            <person name="Hensen N."/>
            <person name="Bonometti L."/>
            <person name="Westerberg I."/>
            <person name="Brannstrom I.O."/>
            <person name="Guillou S."/>
            <person name="Cros-Aarteil S."/>
            <person name="Calhoun S."/>
            <person name="Haridas S."/>
            <person name="Kuo A."/>
            <person name="Mondo S."/>
            <person name="Pangilinan J."/>
            <person name="Riley R."/>
            <person name="LaButti K."/>
            <person name="Andreopoulos B."/>
            <person name="Lipzen A."/>
            <person name="Chen C."/>
            <person name="Yanf M."/>
            <person name="Daum C."/>
            <person name="Ng V."/>
            <person name="Clum A."/>
            <person name="Steindorff A."/>
            <person name="Ohm R."/>
            <person name="Martin F."/>
            <person name="Silar P."/>
            <person name="Natvig D."/>
            <person name="Lalanne C."/>
            <person name="Gautier V."/>
            <person name="Ament-velasquez S.L."/>
            <person name="Kruys A."/>
            <person name="Hutchinson M.I."/>
            <person name="Powell A.J."/>
            <person name="Barry K."/>
            <person name="Miller A.N."/>
            <person name="Grigoriev I.V."/>
            <person name="Debuchy R."/>
            <person name="Gladieux P."/>
            <person name="Thoren M.H."/>
            <person name="Johannesson H."/>
        </authorList>
    </citation>
    <scope>NUCLEOTIDE SEQUENCE</scope>
    <source>
        <strain evidence="6">SMH3187-1</strain>
    </source>
</reference>
<comment type="subcellular location">
    <subcellularLocation>
        <location evidence="1">Membrane</location>
    </subcellularLocation>
</comment>
<name>A0AA40EUI0_9PEZI</name>
<evidence type="ECO:0000256" key="5">
    <source>
        <dbReference type="SAM" id="MobiDB-lite"/>
    </source>
</evidence>
<protein>
    <recommendedName>
        <fullName evidence="8">SPRY domain-containing protein</fullName>
    </recommendedName>
</protein>
<evidence type="ECO:0000256" key="3">
    <source>
        <dbReference type="ARBA" id="ARBA00022989"/>
    </source>
</evidence>
<dbReference type="CDD" id="cd12910">
    <property type="entry name" value="SPRY_SSH4_like"/>
    <property type="match status" value="1"/>
</dbReference>
<feature type="compositionally biased region" description="Low complexity" evidence="5">
    <location>
        <begin position="162"/>
        <end position="177"/>
    </location>
</feature>
<feature type="compositionally biased region" description="Pro residues" evidence="5">
    <location>
        <begin position="262"/>
        <end position="283"/>
    </location>
</feature>
<dbReference type="InterPro" id="IPR035780">
    <property type="entry name" value="SPRY_Ssh4-like"/>
</dbReference>
<feature type="compositionally biased region" description="Pro residues" evidence="5">
    <location>
        <begin position="241"/>
        <end position="251"/>
    </location>
</feature>
<dbReference type="InterPro" id="IPR043136">
    <property type="entry name" value="B30.2/SPRY_sf"/>
</dbReference>
<feature type="compositionally biased region" description="Low complexity" evidence="5">
    <location>
        <begin position="126"/>
        <end position="148"/>
    </location>
</feature>